<evidence type="ECO:0000256" key="2">
    <source>
        <dbReference type="ARBA" id="ARBA00022490"/>
    </source>
</evidence>
<dbReference type="InterPro" id="IPR006638">
    <property type="entry name" value="Elp3/MiaA/NifB-like_rSAM"/>
</dbReference>
<keyword evidence="13" id="KW-0689">Ribosomal protein</keyword>
<comment type="subcellular location">
    <subcellularLocation>
        <location evidence="8">Cytoplasm</location>
    </subcellularLocation>
</comment>
<evidence type="ECO:0000256" key="8">
    <source>
        <dbReference type="HAMAP-Rule" id="MF_01865"/>
    </source>
</evidence>
<dbReference type="Gene3D" id="3.80.30.20">
    <property type="entry name" value="tm_1862 like domain"/>
    <property type="match status" value="1"/>
</dbReference>
<keyword evidence="7 8" id="KW-0411">Iron-sulfur</keyword>
<keyword evidence="13" id="KW-0687">Ribonucleoprotein</keyword>
<comment type="cofactor">
    <cofactor evidence="8">
        <name>[4Fe-4S] cluster</name>
        <dbReference type="ChEBI" id="CHEBI:49883"/>
    </cofactor>
    <text evidence="8">Binds 2 [4Fe-4S] clusters. One cluster is coordinated with 3 cysteines and an exchangeable S-adenosyl-L-methionine.</text>
</comment>
<dbReference type="PANTHER" id="PTHR43837">
    <property type="entry name" value="RIBOSOMAL PROTEIN S12 METHYLTHIOTRANSFERASE RIMO"/>
    <property type="match status" value="1"/>
</dbReference>
<dbReference type="InterPro" id="IPR023404">
    <property type="entry name" value="rSAM_horseshoe"/>
</dbReference>
<feature type="domain" description="Radical SAM core" evidence="12">
    <location>
        <begin position="142"/>
        <end position="379"/>
    </location>
</feature>
<dbReference type="GO" id="GO:0103039">
    <property type="term" value="F:protein methylthiotransferase activity"/>
    <property type="evidence" value="ECO:0007669"/>
    <property type="project" value="UniProtKB-EC"/>
</dbReference>
<dbReference type="PROSITE" id="PS01278">
    <property type="entry name" value="MTTASE_RADICAL"/>
    <property type="match status" value="1"/>
</dbReference>
<dbReference type="SFLD" id="SFLDF00274">
    <property type="entry name" value="ribosomal_protein_S12_methylth"/>
    <property type="match status" value="1"/>
</dbReference>
<comment type="catalytic activity">
    <reaction evidence="8">
        <text>L-aspartate(89)-[ribosomal protein uS12]-hydrogen + (sulfur carrier)-SH + AH2 + 2 S-adenosyl-L-methionine = 3-methylsulfanyl-L-aspartate(89)-[ribosomal protein uS12]-hydrogen + (sulfur carrier)-H + 5'-deoxyadenosine + L-methionine + A + S-adenosyl-L-homocysteine + 2 H(+)</text>
        <dbReference type="Rhea" id="RHEA:37087"/>
        <dbReference type="Rhea" id="RHEA-COMP:10460"/>
        <dbReference type="Rhea" id="RHEA-COMP:10461"/>
        <dbReference type="Rhea" id="RHEA-COMP:14737"/>
        <dbReference type="Rhea" id="RHEA-COMP:14739"/>
        <dbReference type="ChEBI" id="CHEBI:13193"/>
        <dbReference type="ChEBI" id="CHEBI:15378"/>
        <dbReference type="ChEBI" id="CHEBI:17319"/>
        <dbReference type="ChEBI" id="CHEBI:17499"/>
        <dbReference type="ChEBI" id="CHEBI:29917"/>
        <dbReference type="ChEBI" id="CHEBI:29961"/>
        <dbReference type="ChEBI" id="CHEBI:57844"/>
        <dbReference type="ChEBI" id="CHEBI:57856"/>
        <dbReference type="ChEBI" id="CHEBI:59789"/>
        <dbReference type="ChEBI" id="CHEBI:64428"/>
        <dbReference type="ChEBI" id="CHEBI:73599"/>
        <dbReference type="EC" id="2.8.4.4"/>
    </reaction>
</comment>
<dbReference type="InterPro" id="IPR058240">
    <property type="entry name" value="rSAM_sf"/>
</dbReference>
<dbReference type="FunFam" id="3.80.30.20:FF:000001">
    <property type="entry name" value="tRNA-2-methylthio-N(6)-dimethylallyladenosine synthase 2"/>
    <property type="match status" value="1"/>
</dbReference>
<dbReference type="PROSITE" id="PS50926">
    <property type="entry name" value="TRAM"/>
    <property type="match status" value="1"/>
</dbReference>
<dbReference type="GO" id="GO:0035599">
    <property type="term" value="F:aspartic acid methylthiotransferase activity"/>
    <property type="evidence" value="ECO:0007669"/>
    <property type="project" value="TreeGrafter"/>
</dbReference>
<feature type="region of interest" description="Disordered" evidence="9">
    <location>
        <begin position="451"/>
        <end position="471"/>
    </location>
</feature>
<dbReference type="AlphaFoldDB" id="A0A059FAU4"/>
<dbReference type="InterPro" id="IPR005839">
    <property type="entry name" value="Methylthiotransferase"/>
</dbReference>
<name>A0A059FAU4_9PROT</name>
<dbReference type="PANTHER" id="PTHR43837:SF1">
    <property type="entry name" value="RIBOSOMAL PROTEIN US12 METHYLTHIOTRANSFERASE RIMO"/>
    <property type="match status" value="1"/>
</dbReference>
<keyword evidence="4 8" id="KW-0949">S-adenosyl-L-methionine</keyword>
<evidence type="ECO:0000259" key="11">
    <source>
        <dbReference type="PROSITE" id="PS51449"/>
    </source>
</evidence>
<dbReference type="PROSITE" id="PS51918">
    <property type="entry name" value="RADICAL_SAM"/>
    <property type="match status" value="1"/>
</dbReference>
<evidence type="ECO:0000256" key="7">
    <source>
        <dbReference type="ARBA" id="ARBA00023014"/>
    </source>
</evidence>
<evidence type="ECO:0000313" key="14">
    <source>
        <dbReference type="Proteomes" id="UP000024816"/>
    </source>
</evidence>
<dbReference type="Proteomes" id="UP000024816">
    <property type="component" value="Unassembled WGS sequence"/>
</dbReference>
<reference evidence="13 14" key="1">
    <citation type="journal article" date="2014" name="Antonie Van Leeuwenhoek">
        <title>Hyphomonas beringensis sp. nov. and Hyphomonas chukchiensis sp. nov., isolated from surface seawater of the Bering Sea and Chukchi Sea.</title>
        <authorList>
            <person name="Li C."/>
            <person name="Lai Q."/>
            <person name="Li G."/>
            <person name="Dong C."/>
            <person name="Wang J."/>
            <person name="Liao Y."/>
            <person name="Shao Z."/>
        </authorList>
    </citation>
    <scope>NUCLEOTIDE SEQUENCE [LARGE SCALE GENOMIC DNA]</scope>
    <source>
        <strain evidence="13 14">VP2</strain>
    </source>
</reference>
<proteinExistence type="inferred from homology"/>
<feature type="binding site" evidence="8">
    <location>
        <position position="160"/>
    </location>
    <ligand>
        <name>[4Fe-4S] cluster</name>
        <dbReference type="ChEBI" id="CHEBI:49883"/>
        <label>2</label>
        <note>4Fe-4S-S-AdoMet</note>
    </ligand>
</feature>
<keyword evidence="14" id="KW-1185">Reference proteome</keyword>
<sequence>MDTTTRPAPIRPTQPKVGIVSLGCPKALVDSERIITRLRAEGYQIAPDYSGADLVLVNTCGFLDSARDESLEAIGEAIEANGKVIVTGCLGAEPDVIEKAHPKVLAITGPHQYEAVMDAVHTHLTPPHNPHLDLVPEAGLRLTPRHYAYLKISEGCNNRCSFCIIPKLRGDLVSRPIHHVLTEAEQLVKAGVKELLVISQDTSAYGLDVRYKPETWRGTEYETRFLDLAKGLGSLGVWTRMHYVYPYPHVDAVIPMMAEGLITPYLDIPFQHASANVLKAMKRPAKQDKVLERIQQWRRDVPELAIRSTFIVGFPGETEEDFEILLDFIREAKIDRAGCFQYENVAHADSRTLPDHVPDEVKEDRWHRFMQVQAEVSAARAKAQVGTVQDVIVDGADEEPGIMIARTKADAPDVDAVVYLDNATHLRPGDIVPAKITGADDYTFTRRLPERASAHQPSALRPGADPSASPSCGYRLRVSLARPVRAGRRDKVERVHIRTPG</sequence>
<dbReference type="HAMAP" id="MF_01865">
    <property type="entry name" value="MTTase_RimO"/>
    <property type="match status" value="1"/>
</dbReference>
<dbReference type="SFLD" id="SFLDG01082">
    <property type="entry name" value="B12-binding_domain_containing"/>
    <property type="match status" value="1"/>
</dbReference>
<keyword evidence="5 8" id="KW-0479">Metal-binding</keyword>
<dbReference type="SUPFAM" id="SSF102114">
    <property type="entry name" value="Radical SAM enzymes"/>
    <property type="match status" value="1"/>
</dbReference>
<dbReference type="GO" id="GO:0051539">
    <property type="term" value="F:4 iron, 4 sulfur cluster binding"/>
    <property type="evidence" value="ECO:0007669"/>
    <property type="project" value="UniProtKB-UniRule"/>
</dbReference>
<dbReference type="Gene3D" id="2.40.50.140">
    <property type="entry name" value="Nucleic acid-binding proteins"/>
    <property type="match status" value="1"/>
</dbReference>
<dbReference type="EC" id="2.8.4.4" evidence="8"/>
<organism evidence="13 14">
    <name type="scientific">Hyphomonas jannaschiana VP2</name>
    <dbReference type="NCBI Taxonomy" id="1280952"/>
    <lineage>
        <taxon>Bacteria</taxon>
        <taxon>Pseudomonadati</taxon>
        <taxon>Pseudomonadota</taxon>
        <taxon>Alphaproteobacteria</taxon>
        <taxon>Hyphomonadales</taxon>
        <taxon>Hyphomonadaceae</taxon>
        <taxon>Hyphomonas</taxon>
    </lineage>
</organism>
<dbReference type="NCBIfam" id="TIGR00089">
    <property type="entry name" value="MiaB/RimO family radical SAM methylthiotransferase"/>
    <property type="match status" value="1"/>
</dbReference>
<evidence type="ECO:0000256" key="1">
    <source>
        <dbReference type="ARBA" id="ARBA00022485"/>
    </source>
</evidence>
<evidence type="ECO:0000313" key="13">
    <source>
        <dbReference type="EMBL" id="KCZ87735.1"/>
    </source>
</evidence>
<dbReference type="Pfam" id="PF00919">
    <property type="entry name" value="UPF0004"/>
    <property type="match status" value="1"/>
</dbReference>
<keyword evidence="3 8" id="KW-0808">Transferase</keyword>
<keyword evidence="1 8" id="KW-0004">4Fe-4S</keyword>
<evidence type="ECO:0000259" key="12">
    <source>
        <dbReference type="PROSITE" id="PS51918"/>
    </source>
</evidence>
<feature type="domain" description="TRAM" evidence="10">
    <location>
        <begin position="382"/>
        <end position="450"/>
    </location>
</feature>
<dbReference type="InterPro" id="IPR007197">
    <property type="entry name" value="rSAM"/>
</dbReference>
<evidence type="ECO:0000256" key="3">
    <source>
        <dbReference type="ARBA" id="ARBA00022679"/>
    </source>
</evidence>
<dbReference type="GO" id="GO:0005829">
    <property type="term" value="C:cytosol"/>
    <property type="evidence" value="ECO:0007669"/>
    <property type="project" value="TreeGrafter"/>
</dbReference>
<dbReference type="InterPro" id="IPR012340">
    <property type="entry name" value="NA-bd_OB-fold"/>
</dbReference>
<evidence type="ECO:0000256" key="9">
    <source>
        <dbReference type="SAM" id="MobiDB-lite"/>
    </source>
</evidence>
<dbReference type="STRING" id="1280952.HJA_12064"/>
<dbReference type="Pfam" id="PF18693">
    <property type="entry name" value="TRAM_2"/>
    <property type="match status" value="1"/>
</dbReference>
<feature type="domain" description="MTTase N-terminal" evidence="11">
    <location>
        <begin position="15"/>
        <end position="125"/>
    </location>
</feature>
<dbReference type="InterPro" id="IPR020612">
    <property type="entry name" value="Methylthiotransferase_CS"/>
</dbReference>
<dbReference type="GO" id="GO:0046872">
    <property type="term" value="F:metal ion binding"/>
    <property type="evidence" value="ECO:0007669"/>
    <property type="project" value="UniProtKB-KW"/>
</dbReference>
<dbReference type="eggNOG" id="COG0621">
    <property type="taxonomic scope" value="Bacteria"/>
</dbReference>
<evidence type="ECO:0000256" key="5">
    <source>
        <dbReference type="ARBA" id="ARBA00022723"/>
    </source>
</evidence>
<dbReference type="Gene3D" id="3.40.50.12160">
    <property type="entry name" value="Methylthiotransferase, N-terminal domain"/>
    <property type="match status" value="1"/>
</dbReference>
<dbReference type="OrthoDB" id="9805215at2"/>
<dbReference type="InterPro" id="IPR002792">
    <property type="entry name" value="TRAM_dom"/>
</dbReference>
<dbReference type="CDD" id="cd01335">
    <property type="entry name" value="Radical_SAM"/>
    <property type="match status" value="1"/>
</dbReference>
<dbReference type="InterPro" id="IPR005840">
    <property type="entry name" value="Ribosomal_uS12_MeSTrfase_RimO"/>
</dbReference>
<accession>A0A059FAU4</accession>
<dbReference type="SFLD" id="SFLDG01061">
    <property type="entry name" value="methylthiotransferase"/>
    <property type="match status" value="1"/>
</dbReference>
<feature type="binding site" evidence="8">
    <location>
        <position position="89"/>
    </location>
    <ligand>
        <name>[4Fe-4S] cluster</name>
        <dbReference type="ChEBI" id="CHEBI:49883"/>
        <label>1</label>
    </ligand>
</feature>
<dbReference type="PATRIC" id="fig|1280952.3.peg.2414"/>
<evidence type="ECO:0000259" key="10">
    <source>
        <dbReference type="PROSITE" id="PS50926"/>
    </source>
</evidence>
<comment type="caution">
    <text evidence="13">The sequence shown here is derived from an EMBL/GenBank/DDBJ whole genome shotgun (WGS) entry which is preliminary data.</text>
</comment>
<protein>
    <recommendedName>
        <fullName evidence="8">Ribosomal protein uS12 methylthiotransferase RimO</fullName>
        <shortName evidence="8">uS12 MTTase</shortName>
        <shortName evidence="8">uS12 methylthiotransferase</shortName>
        <ecNumber evidence="8">2.8.4.4</ecNumber>
    </recommendedName>
    <alternativeName>
        <fullName evidence="8">Ribosomal protein uS12 (aspartate-C(3))-methylthiotransferase</fullName>
    </alternativeName>
    <alternativeName>
        <fullName evidence="8">Ribosome maturation factor RimO</fullName>
    </alternativeName>
</protein>
<dbReference type="GO" id="GO:0005840">
    <property type="term" value="C:ribosome"/>
    <property type="evidence" value="ECO:0007669"/>
    <property type="project" value="UniProtKB-KW"/>
</dbReference>
<comment type="function">
    <text evidence="8">Catalyzes the methylthiolation of an aspartic acid residue of ribosomal protein uS12.</text>
</comment>
<dbReference type="InterPro" id="IPR038135">
    <property type="entry name" value="Methylthiotransferase_N_sf"/>
</dbReference>
<dbReference type="FunFam" id="3.40.50.12160:FF:000002">
    <property type="entry name" value="Ribosomal protein S12 methylthiotransferase RimO"/>
    <property type="match status" value="1"/>
</dbReference>
<dbReference type="SMART" id="SM00729">
    <property type="entry name" value="Elp3"/>
    <property type="match status" value="1"/>
</dbReference>
<dbReference type="GO" id="GO:0006400">
    <property type="term" value="P:tRNA modification"/>
    <property type="evidence" value="ECO:0007669"/>
    <property type="project" value="InterPro"/>
</dbReference>
<dbReference type="Pfam" id="PF04055">
    <property type="entry name" value="Radical_SAM"/>
    <property type="match status" value="1"/>
</dbReference>
<dbReference type="InterPro" id="IPR013848">
    <property type="entry name" value="Methylthiotransferase_N"/>
</dbReference>
<comment type="similarity">
    <text evidence="8">Belongs to the methylthiotransferase family. RimO subfamily.</text>
</comment>
<feature type="binding site" evidence="8">
    <location>
        <position position="60"/>
    </location>
    <ligand>
        <name>[4Fe-4S] cluster</name>
        <dbReference type="ChEBI" id="CHEBI:49883"/>
        <label>1</label>
    </ligand>
</feature>
<evidence type="ECO:0000256" key="4">
    <source>
        <dbReference type="ARBA" id="ARBA00022691"/>
    </source>
</evidence>
<gene>
    <name evidence="8 13" type="primary">rimO</name>
    <name evidence="13" type="ORF">HJA_12064</name>
</gene>
<dbReference type="PROSITE" id="PS51449">
    <property type="entry name" value="MTTASE_N"/>
    <property type="match status" value="1"/>
</dbReference>
<evidence type="ECO:0000256" key="6">
    <source>
        <dbReference type="ARBA" id="ARBA00023004"/>
    </source>
</evidence>
<keyword evidence="2 8" id="KW-0963">Cytoplasm</keyword>
<feature type="binding site" evidence="8">
    <location>
        <position position="156"/>
    </location>
    <ligand>
        <name>[4Fe-4S] cluster</name>
        <dbReference type="ChEBI" id="CHEBI:49883"/>
        <label>2</label>
        <note>4Fe-4S-S-AdoMet</note>
    </ligand>
</feature>
<dbReference type="EMBL" id="ARYJ01000007">
    <property type="protein sequence ID" value="KCZ87735.1"/>
    <property type="molecule type" value="Genomic_DNA"/>
</dbReference>
<dbReference type="SFLD" id="SFLDS00029">
    <property type="entry name" value="Radical_SAM"/>
    <property type="match status" value="1"/>
</dbReference>
<feature type="binding site" evidence="8">
    <location>
        <position position="163"/>
    </location>
    <ligand>
        <name>[4Fe-4S] cluster</name>
        <dbReference type="ChEBI" id="CHEBI:49883"/>
        <label>2</label>
        <note>4Fe-4S-S-AdoMet</note>
    </ligand>
</feature>
<feature type="binding site" evidence="8">
    <location>
        <position position="24"/>
    </location>
    <ligand>
        <name>[4Fe-4S] cluster</name>
        <dbReference type="ChEBI" id="CHEBI:49883"/>
        <label>1</label>
    </ligand>
</feature>
<keyword evidence="6 8" id="KW-0408">Iron</keyword>
<dbReference type="NCBIfam" id="TIGR01125">
    <property type="entry name" value="30S ribosomal protein S12 methylthiotransferase RimO"/>
    <property type="match status" value="1"/>
</dbReference>